<feature type="transmembrane region" description="Helical" evidence="1">
    <location>
        <begin position="291"/>
        <end position="316"/>
    </location>
</feature>
<sequence>MRVKYWPNQQGIELNNATVNLFQKTQRKILKNKNILNKTKYYQYDDLLNDKYKQNLFLIILKEFQKLVLDITELNLTTKNLKKLSTNILEDFINKVYKSFLFTIQNNKNNINRNYTITLDQDLLLIDYLLTYLIFGSSLIDNDLFIFNPFYTPYTHVQILFENFMIQLSNLVIYEIYKNFICLSEFIKFLKQYPICNSKYISYRTIALFFNRITWQKLIKSYIYTPQLLYSAKYEVLIFTSKGIINKYIYALRLKSFKNLSQIENIVLVLLELKDICLPEIKKILITITKYIIYILIKIINNSIILFIRMILLYIYKK</sequence>
<keyword evidence="1" id="KW-0812">Transmembrane</keyword>
<evidence type="ECO:0000313" key="2">
    <source>
        <dbReference type="EMBL" id="ARW65096.1"/>
    </source>
</evidence>
<dbReference type="AlphaFoldDB" id="A0A1Z1MGK6"/>
<evidence type="ECO:0000256" key="1">
    <source>
        <dbReference type="SAM" id="Phobius"/>
    </source>
</evidence>
<dbReference type="GeneID" id="33358018"/>
<proteinExistence type="predicted"/>
<dbReference type="InterPro" id="IPR022552">
    <property type="entry name" value="UPF_Ycf55"/>
</dbReference>
<dbReference type="RefSeq" id="YP_009395910.1">
    <property type="nucleotide sequence ID" value="NC_035280.1"/>
</dbReference>
<organism evidence="2">
    <name type="scientific">Dasya naccarioides</name>
    <dbReference type="NCBI Taxonomy" id="2007180"/>
    <lineage>
        <taxon>Eukaryota</taxon>
        <taxon>Rhodophyta</taxon>
        <taxon>Florideophyceae</taxon>
        <taxon>Rhodymeniophycidae</taxon>
        <taxon>Ceramiales</taxon>
        <taxon>Dasyaceae</taxon>
        <taxon>Dasya</taxon>
    </lineage>
</organism>
<gene>
    <name evidence="2" type="primary">ycf55</name>
</gene>
<geneLocation type="chloroplast" evidence="2"/>
<name>A0A1Z1MGK6_9FLOR</name>
<dbReference type="Pfam" id="PF12452">
    <property type="entry name" value="DUF3685"/>
    <property type="match status" value="1"/>
</dbReference>
<accession>A0A1Z1MGK6</accession>
<dbReference type="PIRSF" id="PIRSF036962">
    <property type="entry name" value="UCP036962_SignTr_Ycf55"/>
    <property type="match status" value="1"/>
</dbReference>
<keyword evidence="2" id="KW-0150">Chloroplast</keyword>
<reference evidence="2" key="1">
    <citation type="journal article" date="2017" name="J. Phycol.">
        <title>Analysis of chloroplast genomes and a supermatrix inform reclassification of the Rhodomelaceae (Rhodophyta).</title>
        <authorList>
            <person name="Diaz-Tapia P."/>
            <person name="Maggs C.A."/>
            <person name="West J.A."/>
            <person name="Verbruggen H."/>
        </authorList>
    </citation>
    <scope>NUCLEOTIDE SEQUENCE</scope>
    <source>
        <strain evidence="2">PD888</strain>
    </source>
</reference>
<keyword evidence="2" id="KW-0934">Plastid</keyword>
<keyword evidence="1" id="KW-0472">Membrane</keyword>
<dbReference type="InterPro" id="IPR017077">
    <property type="entry name" value="Uncharacterised_Ycf55_algae"/>
</dbReference>
<protein>
    <submittedName>
        <fullName evidence="2">Uncharacterized protein</fullName>
    </submittedName>
</protein>
<dbReference type="EMBL" id="MF101436">
    <property type="protein sequence ID" value="ARW65096.1"/>
    <property type="molecule type" value="Genomic_DNA"/>
</dbReference>
<keyword evidence="1" id="KW-1133">Transmembrane helix</keyword>